<reference evidence="1" key="1">
    <citation type="submission" date="2020-10" db="EMBL/GenBank/DDBJ databases">
        <title>Connecting structure to function with the recovery of over 1000 high-quality activated sludge metagenome-assembled genomes encoding full-length rRNA genes using long-read sequencing.</title>
        <authorList>
            <person name="Singleton C.M."/>
            <person name="Petriglieri F."/>
            <person name="Kristensen J.M."/>
            <person name="Kirkegaard R.H."/>
            <person name="Michaelsen T.Y."/>
            <person name="Andersen M.H."/>
            <person name="Karst S.M."/>
            <person name="Dueholm M.S."/>
            <person name="Nielsen P.H."/>
            <person name="Albertsen M."/>
        </authorList>
    </citation>
    <scope>NUCLEOTIDE SEQUENCE</scope>
    <source>
        <strain evidence="1">Skiv_18-Q3-R9-52_MAXAC.067</strain>
    </source>
</reference>
<gene>
    <name evidence="1" type="ORF">IPP58_15935</name>
</gene>
<accession>A0A9D7SKG2</accession>
<dbReference type="Proteomes" id="UP000886657">
    <property type="component" value="Unassembled WGS sequence"/>
</dbReference>
<dbReference type="EMBL" id="JADKIO010000012">
    <property type="protein sequence ID" value="MBK9797938.1"/>
    <property type="molecule type" value="Genomic_DNA"/>
</dbReference>
<dbReference type="AlphaFoldDB" id="A0A9D7SKG2"/>
<name>A0A9D7SKG2_9BACT</name>
<protein>
    <submittedName>
        <fullName evidence="1">Glycosyltransferase</fullName>
    </submittedName>
</protein>
<evidence type="ECO:0000313" key="2">
    <source>
        <dbReference type="Proteomes" id="UP000886657"/>
    </source>
</evidence>
<comment type="caution">
    <text evidence="1">The sequence shown here is derived from an EMBL/GenBank/DDBJ whole genome shotgun (WGS) entry which is preliminary data.</text>
</comment>
<evidence type="ECO:0000313" key="1">
    <source>
        <dbReference type="EMBL" id="MBK9797938.1"/>
    </source>
</evidence>
<dbReference type="SUPFAM" id="SSF53756">
    <property type="entry name" value="UDP-Glycosyltransferase/glycogen phosphorylase"/>
    <property type="match status" value="1"/>
</dbReference>
<sequence length="348" mass="38420">MSDASIQQGVKHGRKRILFVSPLNVASNNGMMQRQIQILNFLNNSDVDLELLSLYSSPSEVNEWLDELKIKASALNGFFAILVRLIGIAWYGGNVILCNKLKWIDAFHFPIRIPAPRRLLDRYDRIVCYYPWGFPLLGLDRAGAKVVVDLGDVMADRHDRIGTRRWISLSKEDESAILNSNARCIAITRDDQGEFQRLYGLTLPVIPFLPPGYAQLRSLPPSIQARKVGFLAALGYQNEEVVKALASEEFLACMQAAGIELLIAGGICAAIPEHLRAAIQKSGGQVLGRVANLEAFYSQVGVILNPVGPSTGVKIKSVEALLAGRGSSRRNMELMRNCWSSSQIRSPC</sequence>
<organism evidence="1 2">
    <name type="scientific">Candidatus Geothrix skivensis</name>
    <dbReference type="NCBI Taxonomy" id="2954439"/>
    <lineage>
        <taxon>Bacteria</taxon>
        <taxon>Pseudomonadati</taxon>
        <taxon>Acidobacteriota</taxon>
        <taxon>Holophagae</taxon>
        <taxon>Holophagales</taxon>
        <taxon>Holophagaceae</taxon>
        <taxon>Geothrix</taxon>
    </lineage>
</organism>
<proteinExistence type="predicted"/>